<comment type="catalytic activity">
    <reaction evidence="3">
        <text>adenosylcob(III)inamide + GTP = adenosylcob(III)inamide phosphate + GDP + H(+)</text>
        <dbReference type="Rhea" id="RHEA:15765"/>
        <dbReference type="ChEBI" id="CHEBI:2480"/>
        <dbReference type="ChEBI" id="CHEBI:15378"/>
        <dbReference type="ChEBI" id="CHEBI:37565"/>
        <dbReference type="ChEBI" id="CHEBI:58189"/>
        <dbReference type="ChEBI" id="CHEBI:58502"/>
        <dbReference type="EC" id="2.7.1.156"/>
    </reaction>
</comment>
<evidence type="ECO:0000256" key="3">
    <source>
        <dbReference type="ARBA" id="ARBA00001522"/>
    </source>
</evidence>
<evidence type="ECO:0000256" key="6">
    <source>
        <dbReference type="ARBA" id="ARBA00005159"/>
    </source>
</evidence>
<evidence type="ECO:0000256" key="16">
    <source>
        <dbReference type="ARBA" id="ARBA00029570"/>
    </source>
</evidence>
<evidence type="ECO:0000256" key="8">
    <source>
        <dbReference type="ARBA" id="ARBA00012016"/>
    </source>
</evidence>
<evidence type="ECO:0000256" key="2">
    <source>
        <dbReference type="ARBA" id="ARBA00000711"/>
    </source>
</evidence>
<keyword evidence="12 19" id="KW-0547">Nucleotide-binding</keyword>
<dbReference type="PIRSF" id="PIRSF006135">
    <property type="entry name" value="CobU"/>
    <property type="match status" value="1"/>
</dbReference>
<dbReference type="GO" id="GO:0005524">
    <property type="term" value="F:ATP binding"/>
    <property type="evidence" value="ECO:0007669"/>
    <property type="project" value="UniProtKB-KW"/>
</dbReference>
<evidence type="ECO:0000256" key="13">
    <source>
        <dbReference type="ARBA" id="ARBA00022777"/>
    </source>
</evidence>
<dbReference type="GO" id="GO:0009236">
    <property type="term" value="P:cobalamin biosynthetic process"/>
    <property type="evidence" value="ECO:0007669"/>
    <property type="project" value="UniProtKB-UniPathway"/>
</dbReference>
<dbReference type="UniPathway" id="UPA00148">
    <property type="reaction ID" value="UER00236"/>
</dbReference>
<evidence type="ECO:0000256" key="18">
    <source>
        <dbReference type="PIRSR" id="PIRSR006135-1"/>
    </source>
</evidence>
<feature type="binding site" evidence="19">
    <location>
        <begin position="34"/>
        <end position="36"/>
    </location>
    <ligand>
        <name>GTP</name>
        <dbReference type="ChEBI" id="CHEBI:37565"/>
    </ligand>
</feature>
<name>A0A165N1X1_9BACL</name>
<comment type="catalytic activity">
    <reaction evidence="2">
        <text>adenosylcob(III)inamide phosphate + GTP + H(+) = adenosylcob(III)inamide-GDP + diphosphate</text>
        <dbReference type="Rhea" id="RHEA:22712"/>
        <dbReference type="ChEBI" id="CHEBI:15378"/>
        <dbReference type="ChEBI" id="CHEBI:33019"/>
        <dbReference type="ChEBI" id="CHEBI:37565"/>
        <dbReference type="ChEBI" id="CHEBI:58502"/>
        <dbReference type="ChEBI" id="CHEBI:60487"/>
        <dbReference type="EC" id="2.7.7.62"/>
    </reaction>
</comment>
<evidence type="ECO:0000256" key="7">
    <source>
        <dbReference type="ARBA" id="ARBA00007490"/>
    </source>
</evidence>
<comment type="catalytic activity">
    <reaction evidence="1">
        <text>adenosylcob(III)inamide + ATP = adenosylcob(III)inamide phosphate + ADP + H(+)</text>
        <dbReference type="Rhea" id="RHEA:15769"/>
        <dbReference type="ChEBI" id="CHEBI:2480"/>
        <dbReference type="ChEBI" id="CHEBI:15378"/>
        <dbReference type="ChEBI" id="CHEBI:30616"/>
        <dbReference type="ChEBI" id="CHEBI:58502"/>
        <dbReference type="ChEBI" id="CHEBI:456216"/>
        <dbReference type="EC" id="2.7.1.156"/>
    </reaction>
</comment>
<comment type="caution">
    <text evidence="20">The sequence shown here is derived from an EMBL/GenBank/DDBJ whole genome shotgun (WGS) entry which is preliminary data.</text>
</comment>
<keyword evidence="10" id="KW-0169">Cobalamin biosynthesis</keyword>
<keyword evidence="14" id="KW-0067">ATP-binding</keyword>
<comment type="pathway">
    <text evidence="5">Cofactor biosynthesis; adenosylcobalamin biosynthesis; adenosylcobalamin from cob(II)yrinate a,c-diamide: step 6/7.</text>
</comment>
<evidence type="ECO:0000313" key="20">
    <source>
        <dbReference type="EMBL" id="KZE64294.1"/>
    </source>
</evidence>
<evidence type="ECO:0000256" key="4">
    <source>
        <dbReference type="ARBA" id="ARBA00003889"/>
    </source>
</evidence>
<evidence type="ECO:0000313" key="21">
    <source>
        <dbReference type="Proteomes" id="UP000076567"/>
    </source>
</evidence>
<reference evidence="21" key="1">
    <citation type="submission" date="2016-01" db="EMBL/GenBank/DDBJ databases">
        <title>Draft genome of Chromobacterium sp. F49.</title>
        <authorList>
            <person name="Hong K.W."/>
        </authorList>
    </citation>
    <scope>NUCLEOTIDE SEQUENCE [LARGE SCALE GENOMIC DNA]</scope>
    <source>
        <strain evidence="21">P7IIIA</strain>
    </source>
</reference>
<dbReference type="SUPFAM" id="SSF52540">
    <property type="entry name" value="P-loop containing nucleoside triphosphate hydrolases"/>
    <property type="match status" value="1"/>
</dbReference>
<dbReference type="OrthoDB" id="9799422at2"/>
<dbReference type="RefSeq" id="WP_066245510.1">
    <property type="nucleotide sequence ID" value="NZ_LRFC01000038.1"/>
</dbReference>
<comment type="similarity">
    <text evidence="7">Belongs to the CobU/CobP family.</text>
</comment>
<evidence type="ECO:0000256" key="12">
    <source>
        <dbReference type="ARBA" id="ARBA00022741"/>
    </source>
</evidence>
<evidence type="ECO:0000256" key="9">
    <source>
        <dbReference type="ARBA" id="ARBA00012523"/>
    </source>
</evidence>
<comment type="pathway">
    <text evidence="6">Cofactor biosynthesis; adenosylcobalamin biosynthesis; adenosylcobalamin from cob(II)yrinate a,c-diamide: step 5/7.</text>
</comment>
<dbReference type="GO" id="GO:0008820">
    <property type="term" value="F:cobinamide phosphate guanylyltransferase activity"/>
    <property type="evidence" value="ECO:0007669"/>
    <property type="project" value="UniProtKB-EC"/>
</dbReference>
<organism evidence="20 21">
    <name type="scientific">Fictibacillus phosphorivorans</name>
    <dbReference type="NCBI Taxonomy" id="1221500"/>
    <lineage>
        <taxon>Bacteria</taxon>
        <taxon>Bacillati</taxon>
        <taxon>Bacillota</taxon>
        <taxon>Bacilli</taxon>
        <taxon>Bacillales</taxon>
        <taxon>Fictibacillaceae</taxon>
        <taxon>Fictibacillus</taxon>
    </lineage>
</organism>
<keyword evidence="13" id="KW-0418">Kinase</keyword>
<feature type="binding site" evidence="19">
    <location>
        <begin position="7"/>
        <end position="14"/>
    </location>
    <ligand>
        <name>GTP</name>
        <dbReference type="ChEBI" id="CHEBI:37565"/>
    </ligand>
</feature>
<feature type="active site" description="GMP-histidine intermediate" evidence="18">
    <location>
        <position position="50"/>
    </location>
</feature>
<dbReference type="InterPro" id="IPR003203">
    <property type="entry name" value="CobU/CobP"/>
</dbReference>
<keyword evidence="15 19" id="KW-0342">GTP-binding</keyword>
<sequence length="196" mass="22873">MIIFITGGVRSGKSSFAETIAVYYGGQTPLHYIATSARQDDEMNDRIKRHQEARRVSRYRWKTWEHLRNIHELEQSIEPNRVILLDCLTNLLTNELFHGWESKRKQWLELNTRMNIYKKIMDGISMLGKKNILIVVSNEVNYGLPINDSGTYFFAQLLGNLHQGLVQKSDWVYQVEQGLPILRKGPHELEKQSIVF</sequence>
<dbReference type="PANTHER" id="PTHR34848">
    <property type="match status" value="1"/>
</dbReference>
<feature type="binding site" evidence="19">
    <location>
        <position position="86"/>
    </location>
    <ligand>
        <name>GTP</name>
        <dbReference type="ChEBI" id="CHEBI:37565"/>
    </ligand>
</feature>
<gene>
    <name evidence="20" type="ORF">AWM68_14490</name>
</gene>
<accession>A0A165N1X1</accession>
<proteinExistence type="inferred from homology"/>
<dbReference type="EMBL" id="LRFC01000038">
    <property type="protein sequence ID" value="KZE64294.1"/>
    <property type="molecule type" value="Genomic_DNA"/>
</dbReference>
<protein>
    <recommendedName>
        <fullName evidence="16">Adenosylcobinamide kinase</fullName>
        <ecNumber evidence="8">2.7.1.156</ecNumber>
        <ecNumber evidence="9">2.7.7.62</ecNumber>
    </recommendedName>
    <alternativeName>
        <fullName evidence="17">Adenosylcobinamide-phosphate guanylyltransferase</fullName>
    </alternativeName>
</protein>
<evidence type="ECO:0000256" key="14">
    <source>
        <dbReference type="ARBA" id="ARBA00022840"/>
    </source>
</evidence>
<dbReference type="Proteomes" id="UP000076567">
    <property type="component" value="Unassembled WGS sequence"/>
</dbReference>
<dbReference type="GO" id="GO:0043752">
    <property type="term" value="F:adenosylcobinamide kinase activity"/>
    <property type="evidence" value="ECO:0007669"/>
    <property type="project" value="UniProtKB-EC"/>
</dbReference>
<evidence type="ECO:0000256" key="17">
    <source>
        <dbReference type="ARBA" id="ARBA00030571"/>
    </source>
</evidence>
<evidence type="ECO:0000256" key="10">
    <source>
        <dbReference type="ARBA" id="ARBA00022573"/>
    </source>
</evidence>
<dbReference type="GO" id="GO:0005525">
    <property type="term" value="F:GTP binding"/>
    <property type="evidence" value="ECO:0007669"/>
    <property type="project" value="UniProtKB-KW"/>
</dbReference>
<feature type="binding site" evidence="19">
    <location>
        <position position="65"/>
    </location>
    <ligand>
        <name>GTP</name>
        <dbReference type="ChEBI" id="CHEBI:37565"/>
    </ligand>
</feature>
<comment type="function">
    <text evidence="4">Catalyzes ATP-dependent phosphorylation of adenosylcobinamide and addition of GMP to adenosylcobinamide phosphate.</text>
</comment>
<dbReference type="CDD" id="cd00544">
    <property type="entry name" value="CobU"/>
    <property type="match status" value="1"/>
</dbReference>
<dbReference type="Gene3D" id="3.40.50.300">
    <property type="entry name" value="P-loop containing nucleotide triphosphate hydrolases"/>
    <property type="match status" value="1"/>
</dbReference>
<evidence type="ECO:0000256" key="15">
    <source>
        <dbReference type="ARBA" id="ARBA00023134"/>
    </source>
</evidence>
<dbReference type="AlphaFoldDB" id="A0A165N1X1"/>
<evidence type="ECO:0000256" key="5">
    <source>
        <dbReference type="ARBA" id="ARBA00004692"/>
    </source>
</evidence>
<dbReference type="PANTHER" id="PTHR34848:SF1">
    <property type="entry name" value="BIFUNCTIONAL ADENOSYLCOBALAMIN BIOSYNTHESIS PROTEIN COBU"/>
    <property type="match status" value="1"/>
</dbReference>
<evidence type="ECO:0000256" key="19">
    <source>
        <dbReference type="PIRSR" id="PIRSR006135-2"/>
    </source>
</evidence>
<dbReference type="EC" id="2.7.1.156" evidence="8"/>
<keyword evidence="11" id="KW-0808">Transferase</keyword>
<keyword evidence="21" id="KW-1185">Reference proteome</keyword>
<dbReference type="EC" id="2.7.7.62" evidence="9"/>
<dbReference type="InterPro" id="IPR027417">
    <property type="entry name" value="P-loop_NTPase"/>
</dbReference>
<evidence type="ECO:0000256" key="11">
    <source>
        <dbReference type="ARBA" id="ARBA00022679"/>
    </source>
</evidence>
<evidence type="ECO:0000256" key="1">
    <source>
        <dbReference type="ARBA" id="ARBA00000312"/>
    </source>
</evidence>
<dbReference type="Pfam" id="PF02283">
    <property type="entry name" value="CobU"/>
    <property type="match status" value="1"/>
</dbReference>